<dbReference type="EMBL" id="CADCTG010000140">
    <property type="protein sequence ID" value="CAA9240944.1"/>
    <property type="molecule type" value="Genomic_DNA"/>
</dbReference>
<feature type="region of interest" description="Disordered" evidence="1">
    <location>
        <begin position="46"/>
        <end position="110"/>
    </location>
</feature>
<feature type="non-terminal residue" evidence="2">
    <location>
        <position position="1"/>
    </location>
</feature>
<dbReference type="AlphaFoldDB" id="A0A6J4I4I7"/>
<protein>
    <submittedName>
        <fullName evidence="2">Uncharacterized protein</fullName>
    </submittedName>
</protein>
<gene>
    <name evidence="2" type="ORF">AVDCRST_MAG08-1616</name>
</gene>
<feature type="compositionally biased region" description="Basic residues" evidence="1">
    <location>
        <begin position="46"/>
        <end position="66"/>
    </location>
</feature>
<evidence type="ECO:0000256" key="1">
    <source>
        <dbReference type="SAM" id="MobiDB-lite"/>
    </source>
</evidence>
<evidence type="ECO:0000313" key="2">
    <source>
        <dbReference type="EMBL" id="CAA9240944.1"/>
    </source>
</evidence>
<proteinExistence type="predicted"/>
<name>A0A6J4I4I7_9PROT</name>
<organism evidence="2">
    <name type="scientific">uncultured Acetobacteraceae bacterium</name>
    <dbReference type="NCBI Taxonomy" id="169975"/>
    <lineage>
        <taxon>Bacteria</taxon>
        <taxon>Pseudomonadati</taxon>
        <taxon>Pseudomonadota</taxon>
        <taxon>Alphaproteobacteria</taxon>
        <taxon>Acetobacterales</taxon>
        <taxon>Acetobacteraceae</taxon>
        <taxon>environmental samples</taxon>
    </lineage>
</organism>
<sequence>DVRRSRKLHQVQVHGLRRGVSGGLLLRRREHAGHPPGRVHRLRRVRAGMPRRGHRARQRRPRRRLGRGQPQLFHSVAQHHPQGRAPAGRGRVEGQARQGGVVQRPTRQAL</sequence>
<feature type="non-terminal residue" evidence="2">
    <location>
        <position position="110"/>
    </location>
</feature>
<reference evidence="2" key="1">
    <citation type="submission" date="2020-02" db="EMBL/GenBank/DDBJ databases">
        <authorList>
            <person name="Meier V. D."/>
        </authorList>
    </citation>
    <scope>NUCLEOTIDE SEQUENCE</scope>
    <source>
        <strain evidence="2">AVDCRST_MAG08</strain>
    </source>
</reference>
<accession>A0A6J4I4I7</accession>